<feature type="domain" description="Alcohol dehydrogenase-like N-terminal" evidence="2">
    <location>
        <begin position="34"/>
        <end position="144"/>
    </location>
</feature>
<dbReference type="OrthoDB" id="5407715at2759"/>
<dbReference type="GO" id="GO:0016491">
    <property type="term" value="F:oxidoreductase activity"/>
    <property type="evidence" value="ECO:0007669"/>
    <property type="project" value="TreeGrafter"/>
</dbReference>
<dbReference type="SUPFAM" id="SSF50129">
    <property type="entry name" value="GroES-like"/>
    <property type="match status" value="1"/>
</dbReference>
<gene>
    <name evidence="3" type="ORF">E0L32_000164</name>
</gene>
<dbReference type="GeneID" id="41967611"/>
<dbReference type="Gene3D" id="3.90.180.10">
    <property type="entry name" value="Medium-chain alcohol dehydrogenases, catalytic domain"/>
    <property type="match status" value="1"/>
</dbReference>
<name>A0A507BH10_9PEZI</name>
<evidence type="ECO:0000313" key="3">
    <source>
        <dbReference type="EMBL" id="TPX15830.1"/>
    </source>
</evidence>
<dbReference type="SUPFAM" id="SSF51735">
    <property type="entry name" value="NAD(P)-binding Rossmann-fold domains"/>
    <property type="match status" value="1"/>
</dbReference>
<dbReference type="InterPro" id="IPR051397">
    <property type="entry name" value="Zn-ADH-like_protein"/>
</dbReference>
<dbReference type="InterPro" id="IPR036291">
    <property type="entry name" value="NAD(P)-bd_dom_sf"/>
</dbReference>
<dbReference type="InterPro" id="IPR011032">
    <property type="entry name" value="GroES-like_sf"/>
</dbReference>
<dbReference type="Proteomes" id="UP000319257">
    <property type="component" value="Unassembled WGS sequence"/>
</dbReference>
<comment type="caution">
    <text evidence="3">The sequence shown here is derived from an EMBL/GenBank/DDBJ whole genome shotgun (WGS) entry which is preliminary data.</text>
</comment>
<feature type="domain" description="Alcohol dehydrogenase-like C-terminal" evidence="1">
    <location>
        <begin position="201"/>
        <end position="329"/>
    </location>
</feature>
<reference evidence="3 4" key="1">
    <citation type="submission" date="2019-06" db="EMBL/GenBank/DDBJ databases">
        <title>Draft genome sequence of the filamentous fungus Phialemoniopsis curvata isolated from diesel fuel.</title>
        <authorList>
            <person name="Varaljay V.A."/>
            <person name="Lyon W.J."/>
            <person name="Crouch A.L."/>
            <person name="Drake C.E."/>
            <person name="Hollomon J.M."/>
            <person name="Nadeau L.J."/>
            <person name="Nunn H.S."/>
            <person name="Stevenson B.S."/>
            <person name="Bojanowski C.L."/>
            <person name="Crookes-Goodson W.J."/>
        </authorList>
    </citation>
    <scope>NUCLEOTIDE SEQUENCE [LARGE SCALE GENOMIC DNA]</scope>
    <source>
        <strain evidence="3 4">D216</strain>
    </source>
</reference>
<dbReference type="AlphaFoldDB" id="A0A507BH10"/>
<dbReference type="Gene3D" id="3.40.50.720">
    <property type="entry name" value="NAD(P)-binding Rossmann-like Domain"/>
    <property type="match status" value="1"/>
</dbReference>
<dbReference type="GO" id="GO:0005739">
    <property type="term" value="C:mitochondrion"/>
    <property type="evidence" value="ECO:0007669"/>
    <property type="project" value="TreeGrafter"/>
</dbReference>
<accession>A0A507BH10</accession>
<dbReference type="STRING" id="1093900.A0A507BH10"/>
<sequence length="373" mass="39933">MAGLPEKMRALVATAPGTGSVEEIPMPAVQYGSALVKLDASLIHNAAKQAFDAANPFFKMPYPVVPGAHGIGRVVAAGPDAVLIKEGQLVLVASFTRARDDPNVQNLWGVSPLFTPQTIKLYTSLIRNGVYAEYVLSPLENLYVVDEARFLGDPAQGGLGLSIPDLLHLHIDAVVYGGLRSIDLKAGERIIITPGSGFFSMAAVTVALAMGADVVATSRNADFLAALKKLHPRVDTVQTTGDVAADSKALAAFGPVEAVLDMSPPWATGSKVLTSAASTLRQYGRVCLLGGRMDESIPIPHGEILLKSLRIQGQFMYQRDDHFRIIRLAESGLLKLGRAGGYQLAGSFGLDQFQEAYEKSTKGSSWDIFYFKF</sequence>
<protein>
    <submittedName>
        <fullName evidence="3">Uncharacterized protein</fullName>
    </submittedName>
</protein>
<dbReference type="InterPro" id="IPR013149">
    <property type="entry name" value="ADH-like_C"/>
</dbReference>
<dbReference type="InParanoid" id="A0A507BH10"/>
<organism evidence="3 4">
    <name type="scientific">Thyridium curvatum</name>
    <dbReference type="NCBI Taxonomy" id="1093900"/>
    <lineage>
        <taxon>Eukaryota</taxon>
        <taxon>Fungi</taxon>
        <taxon>Dikarya</taxon>
        <taxon>Ascomycota</taxon>
        <taxon>Pezizomycotina</taxon>
        <taxon>Sordariomycetes</taxon>
        <taxon>Sordariomycetidae</taxon>
        <taxon>Thyridiales</taxon>
        <taxon>Thyridiaceae</taxon>
        <taxon>Thyridium</taxon>
    </lineage>
</organism>
<dbReference type="InterPro" id="IPR013154">
    <property type="entry name" value="ADH-like_N"/>
</dbReference>
<evidence type="ECO:0000259" key="2">
    <source>
        <dbReference type="Pfam" id="PF08240"/>
    </source>
</evidence>
<proteinExistence type="predicted"/>
<dbReference type="Pfam" id="PF00107">
    <property type="entry name" value="ADH_zinc_N"/>
    <property type="match status" value="1"/>
</dbReference>
<dbReference type="CDD" id="cd05188">
    <property type="entry name" value="MDR"/>
    <property type="match status" value="1"/>
</dbReference>
<evidence type="ECO:0000313" key="4">
    <source>
        <dbReference type="Proteomes" id="UP000319257"/>
    </source>
</evidence>
<dbReference type="EMBL" id="SKBQ01000001">
    <property type="protein sequence ID" value="TPX15830.1"/>
    <property type="molecule type" value="Genomic_DNA"/>
</dbReference>
<keyword evidence="4" id="KW-1185">Reference proteome</keyword>
<dbReference type="RefSeq" id="XP_030997541.1">
    <property type="nucleotide sequence ID" value="XM_031135733.1"/>
</dbReference>
<evidence type="ECO:0000259" key="1">
    <source>
        <dbReference type="Pfam" id="PF00107"/>
    </source>
</evidence>
<dbReference type="PANTHER" id="PTHR43677">
    <property type="entry name" value="SHORT-CHAIN DEHYDROGENASE/REDUCTASE"/>
    <property type="match status" value="1"/>
</dbReference>
<dbReference type="PANTHER" id="PTHR43677:SF4">
    <property type="entry name" value="QUINONE OXIDOREDUCTASE-LIKE PROTEIN 2"/>
    <property type="match status" value="1"/>
</dbReference>
<dbReference type="Pfam" id="PF08240">
    <property type="entry name" value="ADH_N"/>
    <property type="match status" value="1"/>
</dbReference>